<sequence>MLFTKAEVEYLTGQRLGRLATAQPDGTLQVSPVGFRYNSRTDTIDIAGHGMARSRKFRNVADNGRVAFVVDDVVSVDPWRPRFLEIRGHAEAIAEPADSAYDAAPTGFDGAIIRIHPKRLISFGLDDPNLDVRPGSINARNVA</sequence>
<dbReference type="PANTHER" id="PTHR35176:SF6">
    <property type="entry name" value="HEME OXYGENASE HI_0854-RELATED"/>
    <property type="match status" value="1"/>
</dbReference>
<dbReference type="SUPFAM" id="SSF50475">
    <property type="entry name" value="FMN-binding split barrel"/>
    <property type="match status" value="1"/>
</dbReference>
<dbReference type="InterPro" id="IPR011576">
    <property type="entry name" value="Pyridox_Oxase_N"/>
</dbReference>
<evidence type="ECO:0000313" key="3">
    <source>
        <dbReference type="EMBL" id="GAA4623535.1"/>
    </source>
</evidence>
<dbReference type="NCBIfam" id="TIGR04023">
    <property type="entry name" value="PPOX_MSMEG_5819"/>
    <property type="match status" value="1"/>
</dbReference>
<dbReference type="RefSeq" id="WP_345430389.1">
    <property type="nucleotide sequence ID" value="NZ_BAABHK010000002.1"/>
</dbReference>
<dbReference type="InterPro" id="IPR052019">
    <property type="entry name" value="F420H2_bilvrd_red/Heme_oxyg"/>
</dbReference>
<dbReference type="Proteomes" id="UP001501442">
    <property type="component" value="Unassembled WGS sequence"/>
</dbReference>
<name>A0ABP8U959_9ACTN</name>
<evidence type="ECO:0000256" key="1">
    <source>
        <dbReference type="ARBA" id="ARBA00023002"/>
    </source>
</evidence>
<protein>
    <submittedName>
        <fullName evidence="3">PPOX class F420-dependent oxidoreductase</fullName>
    </submittedName>
</protein>
<reference evidence="4" key="1">
    <citation type="journal article" date="2019" name="Int. J. Syst. Evol. Microbiol.">
        <title>The Global Catalogue of Microorganisms (GCM) 10K type strain sequencing project: providing services to taxonomists for standard genome sequencing and annotation.</title>
        <authorList>
            <consortium name="The Broad Institute Genomics Platform"/>
            <consortium name="The Broad Institute Genome Sequencing Center for Infectious Disease"/>
            <person name="Wu L."/>
            <person name="Ma J."/>
        </authorList>
    </citation>
    <scope>NUCLEOTIDE SEQUENCE [LARGE SCALE GENOMIC DNA]</scope>
    <source>
        <strain evidence="4">JCM 17939</strain>
    </source>
</reference>
<dbReference type="InterPro" id="IPR012349">
    <property type="entry name" value="Split_barrel_FMN-bd"/>
</dbReference>
<dbReference type="InterPro" id="IPR024031">
    <property type="entry name" value="MSMEG_5819/OxyR"/>
</dbReference>
<accession>A0ABP8U959</accession>
<proteinExistence type="predicted"/>
<dbReference type="Pfam" id="PF01243">
    <property type="entry name" value="PNPOx_N"/>
    <property type="match status" value="1"/>
</dbReference>
<comment type="caution">
    <text evidence="3">The sequence shown here is derived from an EMBL/GenBank/DDBJ whole genome shotgun (WGS) entry which is preliminary data.</text>
</comment>
<organism evidence="3 4">
    <name type="scientific">Actinoallomurus vinaceus</name>
    <dbReference type="NCBI Taxonomy" id="1080074"/>
    <lineage>
        <taxon>Bacteria</taxon>
        <taxon>Bacillati</taxon>
        <taxon>Actinomycetota</taxon>
        <taxon>Actinomycetes</taxon>
        <taxon>Streptosporangiales</taxon>
        <taxon>Thermomonosporaceae</taxon>
        <taxon>Actinoallomurus</taxon>
    </lineage>
</organism>
<dbReference type="Gene3D" id="2.30.110.10">
    <property type="entry name" value="Electron Transport, Fmn-binding Protein, Chain A"/>
    <property type="match status" value="1"/>
</dbReference>
<dbReference type="PANTHER" id="PTHR35176">
    <property type="entry name" value="HEME OXYGENASE HI_0854-RELATED"/>
    <property type="match status" value="1"/>
</dbReference>
<evidence type="ECO:0000259" key="2">
    <source>
        <dbReference type="Pfam" id="PF01243"/>
    </source>
</evidence>
<evidence type="ECO:0000313" key="4">
    <source>
        <dbReference type="Proteomes" id="UP001501442"/>
    </source>
</evidence>
<gene>
    <name evidence="3" type="ORF">GCM10023196_020090</name>
</gene>
<keyword evidence="4" id="KW-1185">Reference proteome</keyword>
<keyword evidence="1" id="KW-0560">Oxidoreductase</keyword>
<dbReference type="EMBL" id="BAABHK010000002">
    <property type="protein sequence ID" value="GAA4623535.1"/>
    <property type="molecule type" value="Genomic_DNA"/>
</dbReference>
<feature type="domain" description="Pyridoxamine 5'-phosphate oxidase N-terminal" evidence="2">
    <location>
        <begin position="4"/>
        <end position="115"/>
    </location>
</feature>